<dbReference type="Proteomes" id="UP000717585">
    <property type="component" value="Unassembled WGS sequence"/>
</dbReference>
<gene>
    <name evidence="8" type="ORF">J8273_3397</name>
</gene>
<dbReference type="AlphaFoldDB" id="A0A8J6DZ79"/>
<evidence type="ECO:0000256" key="6">
    <source>
        <dbReference type="ARBA" id="ARBA00023180"/>
    </source>
</evidence>
<keyword evidence="6" id="KW-0325">Glycoprotein</keyword>
<evidence type="ECO:0000256" key="4">
    <source>
        <dbReference type="ARBA" id="ARBA00022963"/>
    </source>
</evidence>
<organism evidence="8 9">
    <name type="scientific">Carpediemonas membranifera</name>
    <dbReference type="NCBI Taxonomy" id="201153"/>
    <lineage>
        <taxon>Eukaryota</taxon>
        <taxon>Metamonada</taxon>
        <taxon>Carpediemonas-like organisms</taxon>
        <taxon>Carpediemonas</taxon>
    </lineage>
</organism>
<evidence type="ECO:0000256" key="2">
    <source>
        <dbReference type="ARBA" id="ARBA00022729"/>
    </source>
</evidence>
<keyword evidence="9" id="KW-1185">Reference proteome</keyword>
<reference evidence="8" key="1">
    <citation type="submission" date="2021-05" db="EMBL/GenBank/DDBJ databases">
        <title>A free-living protist that lacks canonical eukaryotic 1 DNA replication and segregation systems.</title>
        <authorList>
            <person name="Salas-Leiva D.E."/>
            <person name="Tromer E.C."/>
            <person name="Curtis B.A."/>
            <person name="Jerlstrom-Hultqvist J."/>
            <person name="Kolisko M."/>
            <person name="Yi Z."/>
            <person name="Salas-Leiva J.S."/>
            <person name="Gallot-Lavallee L."/>
            <person name="Kops G.J.P.L."/>
            <person name="Archibald J.M."/>
            <person name="Simpson A.G.B."/>
            <person name="Roger A.J."/>
        </authorList>
    </citation>
    <scope>NUCLEOTIDE SEQUENCE</scope>
    <source>
        <strain evidence="8">BICM</strain>
    </source>
</reference>
<name>A0A8J6DZ79_9EUKA</name>
<proteinExistence type="inferred from homology"/>
<keyword evidence="3 7" id="KW-0378">Hydrolase</keyword>
<dbReference type="PANTHER" id="PTHR12370">
    <property type="entry name" value="PHOSPHOLIPASE B-RELATED"/>
    <property type="match status" value="1"/>
</dbReference>
<evidence type="ECO:0000313" key="8">
    <source>
        <dbReference type="EMBL" id="KAG9393264.1"/>
    </source>
</evidence>
<evidence type="ECO:0000256" key="1">
    <source>
        <dbReference type="ARBA" id="ARBA00007835"/>
    </source>
</evidence>
<dbReference type="OrthoDB" id="419508at2759"/>
<dbReference type="Gene3D" id="3.60.60.30">
    <property type="match status" value="1"/>
</dbReference>
<feature type="signal peptide" evidence="7">
    <location>
        <begin position="1"/>
        <end position="20"/>
    </location>
</feature>
<dbReference type="InterPro" id="IPR007000">
    <property type="entry name" value="PLipase_B-like"/>
</dbReference>
<comment type="similarity">
    <text evidence="1 7">Belongs to the phospholipase B-like family.</text>
</comment>
<dbReference type="EMBL" id="JAHDYR010000025">
    <property type="protein sequence ID" value="KAG9393264.1"/>
    <property type="molecule type" value="Genomic_DNA"/>
</dbReference>
<dbReference type="Pfam" id="PF04916">
    <property type="entry name" value="Phospholip_B"/>
    <property type="match status" value="1"/>
</dbReference>
<protein>
    <recommendedName>
        <fullName evidence="7">Phospholipase B-like</fullName>
        <ecNumber evidence="7">3.1.1.-</ecNumber>
    </recommendedName>
</protein>
<evidence type="ECO:0000313" key="9">
    <source>
        <dbReference type="Proteomes" id="UP000717585"/>
    </source>
</evidence>
<feature type="chain" id="PRO_5035338309" description="Phospholipase B-like" evidence="7">
    <location>
        <begin position="21"/>
        <end position="550"/>
    </location>
</feature>
<evidence type="ECO:0000256" key="7">
    <source>
        <dbReference type="RuleBase" id="RU364138"/>
    </source>
</evidence>
<sequence>MRTVSFILLIVVQLLIAVTAEPLKYCAEPLKSKPGQFTIYEGHHPLCSSFLTYEASLEKDGWDRVQMTVNPAGSFSDLTKMAGLGFLEGNILAPRITAHRENFLKAFTDDFFKGKGIPSGVMDFLQSNIGYLRYNCKATPDDPYWANINLILGQVDGMLAGYNAAIAAGTAGTTTAVTIEDLYLLMSQGDLLDIAKIVDANNRPDFSAMTPVEVDEYLAKTSHCSALISLDDDYEDLVAGHATWFLYSAMTRILKEVDLTGIASEHVKVKSSVFSSYPAVLASVDDFYTTSAQLAVMETTNNIVDQDLYDGLTPQAVLTWMRAIVTNRLATTGQEWVDTFKRFNSGTYVCQWMIVDYKQFTPGEEPEEDSGLVTIIETIPGGSADADVTDVLLDQGFWPSYNIPYSEIIYDDLGYDTLEEKYGDIWSYAECPRATIFKRDAPAVNHIGDLGRLLRENNWEHDELSLGNPGNAIAARYDLRKPAQGPIAMGAIDAKVVDVAHMKAGHIMAIAGPTYSGQPAWQFSKSSLFSPHAGLPDGPWRYGWQQFPQE</sequence>
<dbReference type="PANTHER" id="PTHR12370:SF3">
    <property type="entry name" value="PHOSPHOLIPASE B-LIKE 2-RELATED"/>
    <property type="match status" value="1"/>
</dbReference>
<comment type="caution">
    <text evidence="8">The sequence shown here is derived from an EMBL/GenBank/DDBJ whole genome shotgun (WGS) entry which is preliminary data.</text>
</comment>
<keyword evidence="2 7" id="KW-0732">Signal</keyword>
<evidence type="ECO:0000256" key="3">
    <source>
        <dbReference type="ARBA" id="ARBA00022801"/>
    </source>
</evidence>
<dbReference type="GO" id="GO:0004620">
    <property type="term" value="F:phospholipase activity"/>
    <property type="evidence" value="ECO:0007669"/>
    <property type="project" value="InterPro"/>
</dbReference>
<accession>A0A8J6DZ79</accession>
<evidence type="ECO:0000256" key="5">
    <source>
        <dbReference type="ARBA" id="ARBA00023098"/>
    </source>
</evidence>
<keyword evidence="5 7" id="KW-0443">Lipid metabolism</keyword>
<dbReference type="GO" id="GO:0005576">
    <property type="term" value="C:extracellular region"/>
    <property type="evidence" value="ECO:0007669"/>
    <property type="project" value="TreeGrafter"/>
</dbReference>
<keyword evidence="4 7" id="KW-0442">Lipid degradation</keyword>
<comment type="function">
    <text evidence="7">Putative phospholipase.</text>
</comment>
<dbReference type="EC" id="3.1.1.-" evidence="7"/>
<dbReference type="GO" id="GO:0009395">
    <property type="term" value="P:phospholipid catabolic process"/>
    <property type="evidence" value="ECO:0007669"/>
    <property type="project" value="TreeGrafter"/>
</dbReference>